<dbReference type="InterPro" id="IPR027417">
    <property type="entry name" value="P-loop_NTPase"/>
</dbReference>
<name>A0ABW0SRI5_9GAMM</name>
<dbReference type="InterPro" id="IPR052922">
    <property type="entry name" value="Cytidylate_Kinase-2"/>
</dbReference>
<dbReference type="GO" id="GO:0016740">
    <property type="term" value="F:transferase activity"/>
    <property type="evidence" value="ECO:0007669"/>
    <property type="project" value="UniProtKB-KW"/>
</dbReference>
<gene>
    <name evidence="1" type="ORF">ACFPN1_15750</name>
</gene>
<proteinExistence type="predicted"/>
<evidence type="ECO:0000313" key="2">
    <source>
        <dbReference type="Proteomes" id="UP001596036"/>
    </source>
</evidence>
<keyword evidence="1" id="KW-0808">Transferase</keyword>
<dbReference type="SUPFAM" id="SSF52540">
    <property type="entry name" value="P-loop containing nucleoside triphosphate hydrolases"/>
    <property type="match status" value="1"/>
</dbReference>
<keyword evidence="2" id="KW-1185">Reference proteome</keyword>
<dbReference type="Pfam" id="PF01745">
    <property type="entry name" value="IPT"/>
    <property type="match status" value="1"/>
</dbReference>
<dbReference type="RefSeq" id="WP_386756156.1">
    <property type="nucleotide sequence ID" value="NZ_JBHSNM010000009.1"/>
</dbReference>
<dbReference type="EMBL" id="JBHSNM010000009">
    <property type="protein sequence ID" value="MFC5571514.1"/>
    <property type="molecule type" value="Genomic_DNA"/>
</dbReference>
<dbReference type="Gene3D" id="3.40.50.300">
    <property type="entry name" value="P-loop containing nucleotide triphosphate hydrolases"/>
    <property type="match status" value="1"/>
</dbReference>
<evidence type="ECO:0000313" key="1">
    <source>
        <dbReference type="EMBL" id="MFC5571514.1"/>
    </source>
</evidence>
<reference evidence="2" key="1">
    <citation type="journal article" date="2019" name="Int. J. Syst. Evol. Microbiol.">
        <title>The Global Catalogue of Microorganisms (GCM) 10K type strain sequencing project: providing services to taxonomists for standard genome sequencing and annotation.</title>
        <authorList>
            <consortium name="The Broad Institute Genomics Platform"/>
            <consortium name="The Broad Institute Genome Sequencing Center for Infectious Disease"/>
            <person name="Wu L."/>
            <person name="Ma J."/>
        </authorList>
    </citation>
    <scope>NUCLEOTIDE SEQUENCE [LARGE SCALE GENOMIC DNA]</scope>
    <source>
        <strain evidence="2">KACC 11407</strain>
    </source>
</reference>
<sequence>MQRVLVIGAGGAGKSTFAVRLGQRTGLPVVHLDREYWQPGWIEPAPAAWQATIARIVAADRWILDGNFGGTLEQRLAACDTVVFLDPPRLQCLWRVLRRRLQHRAQTRADMAPGCNERLSPDFL</sequence>
<dbReference type="PANTHER" id="PTHR37816">
    <property type="entry name" value="YALI0E33011P"/>
    <property type="match status" value="1"/>
</dbReference>
<dbReference type="Proteomes" id="UP001596036">
    <property type="component" value="Unassembled WGS sequence"/>
</dbReference>
<protein>
    <submittedName>
        <fullName evidence="1">Isopentenyl transferase family protein</fullName>
    </submittedName>
</protein>
<organism evidence="1 2">
    <name type="scientific">Lysobacter yangpyeongensis</name>
    <dbReference type="NCBI Taxonomy" id="346182"/>
    <lineage>
        <taxon>Bacteria</taxon>
        <taxon>Pseudomonadati</taxon>
        <taxon>Pseudomonadota</taxon>
        <taxon>Gammaproteobacteria</taxon>
        <taxon>Lysobacterales</taxon>
        <taxon>Lysobacteraceae</taxon>
        <taxon>Lysobacter</taxon>
    </lineage>
</organism>
<comment type="caution">
    <text evidence="1">The sequence shown here is derived from an EMBL/GenBank/DDBJ whole genome shotgun (WGS) entry which is preliminary data.</text>
</comment>
<dbReference type="PANTHER" id="PTHR37816:SF3">
    <property type="entry name" value="MODULATES DNA TOPOLOGY"/>
    <property type="match status" value="1"/>
</dbReference>
<accession>A0ABW0SRI5</accession>